<sequence length="277" mass="31162">FLKSPGRCISLHNLTSHNYHSHSIKPSPRPSMPSLVSRIEVAVCIAEAYEASKVLKGLLARINPTMDYISANIAENLYAIEQMLYALPQDVQALFQADFAQIMTAFGSSRDNKQEMKLLLRRAVNFRETVTGIYQRQRMVQLKKFAHALENKKTQQNIIPLRDSPLLACISNATHPAAAPQEGSSMPMHPEGLKIGPLPKEWFDVPSDIDTKFQSLLDWMRAGYAKGKDAHAIAYDRDARCIYVEFPAPIYAMYFVDNWSTTRPEGLGKVKATFFAI</sequence>
<dbReference type="Proteomes" id="UP001150238">
    <property type="component" value="Unassembled WGS sequence"/>
</dbReference>
<dbReference type="EMBL" id="JANVFS010000038">
    <property type="protein sequence ID" value="KAJ4468422.1"/>
    <property type="molecule type" value="Genomic_DNA"/>
</dbReference>
<dbReference type="AlphaFoldDB" id="A0A9W9DGT3"/>
<comment type="caution">
    <text evidence="1">The sequence shown here is derived from an EMBL/GenBank/DDBJ whole genome shotgun (WGS) entry which is preliminary data.</text>
</comment>
<reference evidence="1" key="1">
    <citation type="submission" date="2022-08" db="EMBL/GenBank/DDBJ databases">
        <authorList>
            <consortium name="DOE Joint Genome Institute"/>
            <person name="Min B."/>
            <person name="Riley R."/>
            <person name="Sierra-Patev S."/>
            <person name="Naranjo-Ortiz M."/>
            <person name="Looney B."/>
            <person name="Konkel Z."/>
            <person name="Slot J.C."/>
            <person name="Sakamoto Y."/>
            <person name="Steenwyk J.L."/>
            <person name="Rokas A."/>
            <person name="Carro J."/>
            <person name="Camarero S."/>
            <person name="Ferreira P."/>
            <person name="Molpeceres G."/>
            <person name="Ruiz-Duenas F.J."/>
            <person name="Serrano A."/>
            <person name="Henrissat B."/>
            <person name="Drula E."/>
            <person name="Hughes K.W."/>
            <person name="Mata J.L."/>
            <person name="Ishikawa N.K."/>
            <person name="Vargas-Isla R."/>
            <person name="Ushijima S."/>
            <person name="Smith C.A."/>
            <person name="Ahrendt S."/>
            <person name="Andreopoulos W."/>
            <person name="He G."/>
            <person name="Labutti K."/>
            <person name="Lipzen A."/>
            <person name="Ng V."/>
            <person name="Sandor L."/>
            <person name="Barry K."/>
            <person name="Martinez A.T."/>
            <person name="Xiao Y."/>
            <person name="Gibbons J.G."/>
            <person name="Terashima K."/>
            <person name="Hibbett D.S."/>
            <person name="Grigoriev I.V."/>
        </authorList>
    </citation>
    <scope>NUCLEOTIDE SEQUENCE</scope>
    <source>
        <strain evidence="1">Sp2 HRB7682 ss15</strain>
    </source>
</reference>
<gene>
    <name evidence="1" type="ORF">C8J55DRAFT_204864</name>
</gene>
<proteinExistence type="predicted"/>
<reference evidence="1" key="2">
    <citation type="journal article" date="2023" name="Proc. Natl. Acad. Sci. U.S.A.">
        <title>A global phylogenomic analysis of the shiitake genus Lentinula.</title>
        <authorList>
            <person name="Sierra-Patev S."/>
            <person name="Min B."/>
            <person name="Naranjo-Ortiz M."/>
            <person name="Looney B."/>
            <person name="Konkel Z."/>
            <person name="Slot J.C."/>
            <person name="Sakamoto Y."/>
            <person name="Steenwyk J.L."/>
            <person name="Rokas A."/>
            <person name="Carro J."/>
            <person name="Camarero S."/>
            <person name="Ferreira P."/>
            <person name="Molpeceres G."/>
            <person name="Ruiz-Duenas F.J."/>
            <person name="Serrano A."/>
            <person name="Henrissat B."/>
            <person name="Drula E."/>
            <person name="Hughes K.W."/>
            <person name="Mata J.L."/>
            <person name="Ishikawa N.K."/>
            <person name="Vargas-Isla R."/>
            <person name="Ushijima S."/>
            <person name="Smith C.A."/>
            <person name="Donoghue J."/>
            <person name="Ahrendt S."/>
            <person name="Andreopoulos W."/>
            <person name="He G."/>
            <person name="LaButti K."/>
            <person name="Lipzen A."/>
            <person name="Ng V."/>
            <person name="Riley R."/>
            <person name="Sandor L."/>
            <person name="Barry K."/>
            <person name="Martinez A.T."/>
            <person name="Xiao Y."/>
            <person name="Gibbons J.G."/>
            <person name="Terashima K."/>
            <person name="Grigoriev I.V."/>
            <person name="Hibbett D."/>
        </authorList>
    </citation>
    <scope>NUCLEOTIDE SEQUENCE</scope>
    <source>
        <strain evidence="1">Sp2 HRB7682 ss15</strain>
    </source>
</reference>
<protein>
    <submittedName>
        <fullName evidence="1">Uncharacterized protein</fullName>
    </submittedName>
</protein>
<name>A0A9W9DGT3_9AGAR</name>
<accession>A0A9W9DGT3</accession>
<evidence type="ECO:0000313" key="1">
    <source>
        <dbReference type="EMBL" id="KAJ4468422.1"/>
    </source>
</evidence>
<organism evidence="1 2">
    <name type="scientific">Lentinula lateritia</name>
    <dbReference type="NCBI Taxonomy" id="40482"/>
    <lineage>
        <taxon>Eukaryota</taxon>
        <taxon>Fungi</taxon>
        <taxon>Dikarya</taxon>
        <taxon>Basidiomycota</taxon>
        <taxon>Agaricomycotina</taxon>
        <taxon>Agaricomycetes</taxon>
        <taxon>Agaricomycetidae</taxon>
        <taxon>Agaricales</taxon>
        <taxon>Marasmiineae</taxon>
        <taxon>Omphalotaceae</taxon>
        <taxon>Lentinula</taxon>
    </lineage>
</organism>
<feature type="non-terminal residue" evidence="1">
    <location>
        <position position="1"/>
    </location>
</feature>
<evidence type="ECO:0000313" key="2">
    <source>
        <dbReference type="Proteomes" id="UP001150238"/>
    </source>
</evidence>